<dbReference type="Gene3D" id="3.40.50.1000">
    <property type="entry name" value="HAD superfamily/HAD-like"/>
    <property type="match status" value="1"/>
</dbReference>
<dbReference type="GO" id="GO:0016791">
    <property type="term" value="F:phosphatase activity"/>
    <property type="evidence" value="ECO:0007669"/>
    <property type="project" value="TreeGrafter"/>
</dbReference>
<evidence type="ECO:0000313" key="2">
    <source>
        <dbReference type="Proteomes" id="UP001149163"/>
    </source>
</evidence>
<organism evidence="1 2">
    <name type="scientific">Penicillium canariense</name>
    <dbReference type="NCBI Taxonomy" id="189055"/>
    <lineage>
        <taxon>Eukaryota</taxon>
        <taxon>Fungi</taxon>
        <taxon>Dikarya</taxon>
        <taxon>Ascomycota</taxon>
        <taxon>Pezizomycotina</taxon>
        <taxon>Eurotiomycetes</taxon>
        <taxon>Eurotiomycetidae</taxon>
        <taxon>Eurotiales</taxon>
        <taxon>Aspergillaceae</taxon>
        <taxon>Penicillium</taxon>
    </lineage>
</organism>
<dbReference type="PANTHER" id="PTHR18901">
    <property type="entry name" value="2-DEOXYGLUCOSE-6-PHOSPHATE PHOSPHATASE 2"/>
    <property type="match status" value="1"/>
</dbReference>
<dbReference type="EMBL" id="JAPQKN010000004">
    <property type="protein sequence ID" value="KAJ5159477.1"/>
    <property type="molecule type" value="Genomic_DNA"/>
</dbReference>
<gene>
    <name evidence="1" type="ORF">N7482_006481</name>
</gene>
<dbReference type="AlphaFoldDB" id="A0A9W9HXX4"/>
<dbReference type="InterPro" id="IPR023214">
    <property type="entry name" value="HAD_sf"/>
</dbReference>
<protein>
    <submittedName>
        <fullName evidence="1">HAD superfamily hydrolase</fullName>
    </submittedName>
</protein>
<dbReference type="InterPro" id="IPR023198">
    <property type="entry name" value="PGP-like_dom2"/>
</dbReference>
<dbReference type="Proteomes" id="UP001149163">
    <property type="component" value="Unassembled WGS sequence"/>
</dbReference>
<dbReference type="OrthoDB" id="40579at2759"/>
<name>A0A9W9HXX4_9EURO</name>
<dbReference type="SUPFAM" id="SSF56784">
    <property type="entry name" value="HAD-like"/>
    <property type="match status" value="1"/>
</dbReference>
<dbReference type="SFLD" id="SFLDS00003">
    <property type="entry name" value="Haloacid_Dehalogenase"/>
    <property type="match status" value="1"/>
</dbReference>
<dbReference type="RefSeq" id="XP_056541035.1">
    <property type="nucleotide sequence ID" value="XM_056688606.1"/>
</dbReference>
<dbReference type="FunFam" id="1.10.150.240:FF:000001">
    <property type="entry name" value="Haloacid dehalogenase-like hydrolase domain"/>
    <property type="match status" value="1"/>
</dbReference>
<evidence type="ECO:0000313" key="1">
    <source>
        <dbReference type="EMBL" id="KAJ5159477.1"/>
    </source>
</evidence>
<dbReference type="Pfam" id="PF00702">
    <property type="entry name" value="Hydrolase"/>
    <property type="match status" value="1"/>
</dbReference>
<dbReference type="SFLD" id="SFLDG01129">
    <property type="entry name" value="C1.5:_HAD__Beta-PGM__Phosphata"/>
    <property type="match status" value="1"/>
</dbReference>
<keyword evidence="2" id="KW-1185">Reference proteome</keyword>
<reference evidence="1" key="2">
    <citation type="journal article" date="2023" name="IMA Fungus">
        <title>Comparative genomic study of the Penicillium genus elucidates a diverse pangenome and 15 lateral gene transfer events.</title>
        <authorList>
            <person name="Petersen C."/>
            <person name="Sorensen T."/>
            <person name="Nielsen M.R."/>
            <person name="Sondergaard T.E."/>
            <person name="Sorensen J.L."/>
            <person name="Fitzpatrick D.A."/>
            <person name="Frisvad J.C."/>
            <person name="Nielsen K.L."/>
        </authorList>
    </citation>
    <scope>NUCLEOTIDE SEQUENCE</scope>
    <source>
        <strain evidence="1">IBT 26290</strain>
    </source>
</reference>
<dbReference type="PANTHER" id="PTHR18901:SF38">
    <property type="entry name" value="PSEUDOURIDINE-5'-PHOSPHATASE"/>
    <property type="match status" value="1"/>
</dbReference>
<accession>A0A9W9HXX4</accession>
<keyword evidence="1" id="KW-0378">Hydrolase</keyword>
<dbReference type="NCBIfam" id="TIGR01509">
    <property type="entry name" value="HAD-SF-IA-v3"/>
    <property type="match status" value="1"/>
</dbReference>
<sequence>MALNQEYAPRIRACLFDMDGLLIDSEDRYTQITNEVLQMYGKPNLPWAVKAQLQGRPQPEASKIFHDWAQLPITPEETAVKQASLQAKYFPQCQPLPGVSTLLSNLVSTQCTDQPVYIALATSSNSRNFKLKTDHLTDLFSVFPQVHRVLGDDPRIGKGRGKPLPDIYLLALETINADLRSQGKTEIKPEECLVFEDAVPGVEAGRRAGMQVVWCPHPGLLETYKGREDEVLAGRTGEHKEEEKTAPEKEAEELQAWRIKGAGSPGELGDGWGQIFSTLEDFPYQRYGIQIP</sequence>
<comment type="caution">
    <text evidence="1">The sequence shown here is derived from an EMBL/GenBank/DDBJ whole genome shotgun (WGS) entry which is preliminary data.</text>
</comment>
<dbReference type="InterPro" id="IPR006439">
    <property type="entry name" value="HAD-SF_hydro_IA"/>
</dbReference>
<dbReference type="Gene3D" id="1.10.150.240">
    <property type="entry name" value="Putative phosphatase, domain 2"/>
    <property type="match status" value="1"/>
</dbReference>
<reference evidence="1" key="1">
    <citation type="submission" date="2022-11" db="EMBL/GenBank/DDBJ databases">
        <authorList>
            <person name="Petersen C."/>
        </authorList>
    </citation>
    <scope>NUCLEOTIDE SEQUENCE</scope>
    <source>
        <strain evidence="1">IBT 26290</strain>
    </source>
</reference>
<dbReference type="FunFam" id="3.40.50.1000:FF:000131">
    <property type="entry name" value="HAD superfamily hydrolase, putative"/>
    <property type="match status" value="1"/>
</dbReference>
<proteinExistence type="predicted"/>
<dbReference type="InterPro" id="IPR036412">
    <property type="entry name" value="HAD-like_sf"/>
</dbReference>
<dbReference type="GeneID" id="81427782"/>